<protein>
    <submittedName>
        <fullName evidence="2">Uncharacterized protein</fullName>
    </submittedName>
</protein>
<proteinExistence type="predicted"/>
<dbReference type="GeneID" id="87891886"/>
<dbReference type="Proteomes" id="UP001322138">
    <property type="component" value="Unassembled WGS sequence"/>
</dbReference>
<sequence>MGQGSLTGFTLGLGYSNNPRQPRPNNQSTLKEPTPFEVLLRILLSDDFGFVLPLHRFTSCPVRLPVSALGRQEAYPSSIVAPRQPPTPAAFPSITLLRPPALPKLAETRHFTSPWDALTPTVSEAEAVRGKKEFVGFADSVVEFWVTVTDFQWRLQLFSQQTGSTQPT</sequence>
<dbReference type="RefSeq" id="XP_062732260.1">
    <property type="nucleotide sequence ID" value="XM_062872647.1"/>
</dbReference>
<gene>
    <name evidence="2" type="ORF">QC761_0066240</name>
</gene>
<evidence type="ECO:0000256" key="1">
    <source>
        <dbReference type="SAM" id="MobiDB-lite"/>
    </source>
</evidence>
<feature type="region of interest" description="Disordered" evidence="1">
    <location>
        <begin position="1"/>
        <end position="31"/>
    </location>
</feature>
<keyword evidence="3" id="KW-1185">Reference proteome</keyword>
<evidence type="ECO:0000313" key="3">
    <source>
        <dbReference type="Proteomes" id="UP001322138"/>
    </source>
</evidence>
<evidence type="ECO:0000313" key="2">
    <source>
        <dbReference type="EMBL" id="KAK4643284.1"/>
    </source>
</evidence>
<organism evidence="2 3">
    <name type="scientific">Podospora bellae-mahoneyi</name>
    <dbReference type="NCBI Taxonomy" id="2093777"/>
    <lineage>
        <taxon>Eukaryota</taxon>
        <taxon>Fungi</taxon>
        <taxon>Dikarya</taxon>
        <taxon>Ascomycota</taxon>
        <taxon>Pezizomycotina</taxon>
        <taxon>Sordariomycetes</taxon>
        <taxon>Sordariomycetidae</taxon>
        <taxon>Sordariales</taxon>
        <taxon>Podosporaceae</taxon>
        <taxon>Podospora</taxon>
    </lineage>
</organism>
<comment type="caution">
    <text evidence="2">The sequence shown here is derived from an EMBL/GenBank/DDBJ whole genome shotgun (WGS) entry which is preliminary data.</text>
</comment>
<dbReference type="EMBL" id="JAFFGZ010000006">
    <property type="protein sequence ID" value="KAK4643284.1"/>
    <property type="molecule type" value="Genomic_DNA"/>
</dbReference>
<name>A0ABR0FJQ0_9PEZI</name>
<feature type="compositionally biased region" description="Low complexity" evidence="1">
    <location>
        <begin position="17"/>
        <end position="27"/>
    </location>
</feature>
<accession>A0ABR0FJQ0</accession>
<reference evidence="2 3" key="1">
    <citation type="journal article" date="2023" name="bioRxiv">
        <title>High-quality genome assemblies of four members of thePodospora anserinaspecies complex.</title>
        <authorList>
            <person name="Ament-Velasquez S.L."/>
            <person name="Vogan A.A."/>
            <person name="Wallerman O."/>
            <person name="Hartmann F."/>
            <person name="Gautier V."/>
            <person name="Silar P."/>
            <person name="Giraud T."/>
            <person name="Johannesson H."/>
        </authorList>
    </citation>
    <scope>NUCLEOTIDE SEQUENCE [LARGE SCALE GENOMIC DNA]</scope>
    <source>
        <strain evidence="2 3">CBS 112042</strain>
    </source>
</reference>